<protein>
    <submittedName>
        <fullName evidence="2">Uncharacterized protein</fullName>
    </submittedName>
</protein>
<proteinExistence type="predicted"/>
<organism evidence="2 3">
    <name type="scientific">Pleodorina starrii</name>
    <dbReference type="NCBI Taxonomy" id="330485"/>
    <lineage>
        <taxon>Eukaryota</taxon>
        <taxon>Viridiplantae</taxon>
        <taxon>Chlorophyta</taxon>
        <taxon>core chlorophytes</taxon>
        <taxon>Chlorophyceae</taxon>
        <taxon>CS clade</taxon>
        <taxon>Chlamydomonadales</taxon>
        <taxon>Volvocaceae</taxon>
        <taxon>Pleodorina</taxon>
    </lineage>
</organism>
<evidence type="ECO:0000313" key="3">
    <source>
        <dbReference type="Proteomes" id="UP001165080"/>
    </source>
</evidence>
<comment type="caution">
    <text evidence="2">The sequence shown here is derived from an EMBL/GenBank/DDBJ whole genome shotgun (WGS) entry which is preliminary data.</text>
</comment>
<dbReference type="EMBL" id="BRXU01000005">
    <property type="protein sequence ID" value="GLC51769.1"/>
    <property type="molecule type" value="Genomic_DNA"/>
</dbReference>
<keyword evidence="3" id="KW-1185">Reference proteome</keyword>
<feature type="region of interest" description="Disordered" evidence="1">
    <location>
        <begin position="257"/>
        <end position="286"/>
    </location>
</feature>
<evidence type="ECO:0000313" key="2">
    <source>
        <dbReference type="EMBL" id="GLC51769.1"/>
    </source>
</evidence>
<evidence type="ECO:0000256" key="1">
    <source>
        <dbReference type="SAM" id="MobiDB-lite"/>
    </source>
</evidence>
<accession>A0A9W6BGL8</accession>
<gene>
    <name evidence="2" type="primary">PLEST003480</name>
    <name evidence="2" type="ORF">PLESTB_000546200</name>
</gene>
<sequence length="286" mass="30840">MQERLEALLRPQYRYPWSASLLALTTDDASGLTVGSARSKSSSVVGHLKVWLAADPSPACSWGSASVAPDTPPAGSITTPQPREEYLHTAASEAATAAAGRRGVSRQQHFQMLAAGELKDDELAELRKGFQGERLLPCVSGKWAQVDAGVCWNDDPWVADALGVVARLACVSISVRAYGPPTHGTALASAIRKAILAAEPLLWDMTHMTLESERRQRIGAVNGLLQNFRLLNCGRPWPALVARLLVLLRSGVTGRVPQGDRHEQQLTATWRLPPPTGETDVSYLVP</sequence>
<name>A0A9W6BGL8_9CHLO</name>
<dbReference type="AlphaFoldDB" id="A0A9W6BGL8"/>
<reference evidence="2 3" key="1">
    <citation type="journal article" date="2023" name="Commun. Biol.">
        <title>Reorganization of the ancestral sex-determining regions during the evolution of trioecy in Pleodorina starrii.</title>
        <authorList>
            <person name="Takahashi K."/>
            <person name="Suzuki S."/>
            <person name="Kawai-Toyooka H."/>
            <person name="Yamamoto K."/>
            <person name="Hamaji T."/>
            <person name="Ootsuki R."/>
            <person name="Yamaguchi H."/>
            <person name="Kawachi M."/>
            <person name="Higashiyama T."/>
            <person name="Nozaki H."/>
        </authorList>
    </citation>
    <scope>NUCLEOTIDE SEQUENCE [LARGE SCALE GENOMIC DNA]</scope>
    <source>
        <strain evidence="2 3">NIES-4479</strain>
    </source>
</reference>
<dbReference type="Proteomes" id="UP001165080">
    <property type="component" value="Unassembled WGS sequence"/>
</dbReference>